<dbReference type="Proteomes" id="UP000439522">
    <property type="component" value="Unassembled WGS sequence"/>
</dbReference>
<dbReference type="AlphaFoldDB" id="A0A6I4TH20"/>
<protein>
    <submittedName>
        <fullName evidence="2">STAS/SEC14 domain-containing protein</fullName>
    </submittedName>
</protein>
<name>A0A6I4TH20_9SPHN</name>
<organism evidence="2 3">
    <name type="scientific">Tsuneonella aeria</name>
    <dbReference type="NCBI Taxonomy" id="1837929"/>
    <lineage>
        <taxon>Bacteria</taxon>
        <taxon>Pseudomonadati</taxon>
        <taxon>Pseudomonadota</taxon>
        <taxon>Alphaproteobacteria</taxon>
        <taxon>Sphingomonadales</taxon>
        <taxon>Erythrobacteraceae</taxon>
        <taxon>Tsuneonella</taxon>
    </lineage>
</organism>
<dbReference type="InterPro" id="IPR036513">
    <property type="entry name" value="STAS_dom_sf"/>
</dbReference>
<sequence length="128" mass="14557">MLEIEEENGLIRIKAGGTLESSDYDRFVPLFERIAAIEQGTVPMVIELAPDFSGWDLGGIWRDLRFDVMHKDQFGRIAIIGTRDWHEWATKLSDVLFPPAEMRFFDPDAGGRDERWARTGAEGESNAE</sequence>
<gene>
    <name evidence="2" type="ORF">GRI40_12140</name>
</gene>
<keyword evidence="3" id="KW-1185">Reference proteome</keyword>
<dbReference type="OrthoDB" id="555504at2"/>
<feature type="compositionally biased region" description="Basic and acidic residues" evidence="1">
    <location>
        <begin position="106"/>
        <end position="117"/>
    </location>
</feature>
<reference evidence="2 3" key="1">
    <citation type="submission" date="2019-12" db="EMBL/GenBank/DDBJ databases">
        <title>Genomic-based taxomic classification of the family Erythrobacteraceae.</title>
        <authorList>
            <person name="Xu L."/>
        </authorList>
    </citation>
    <scope>NUCLEOTIDE SEQUENCE [LARGE SCALE GENOMIC DNA]</scope>
    <source>
        <strain evidence="2 3">100921-2</strain>
    </source>
</reference>
<comment type="caution">
    <text evidence="2">The sequence shown here is derived from an EMBL/GenBank/DDBJ whole genome shotgun (WGS) entry which is preliminary data.</text>
</comment>
<evidence type="ECO:0000313" key="2">
    <source>
        <dbReference type="EMBL" id="MXO75966.1"/>
    </source>
</evidence>
<dbReference type="SUPFAM" id="SSF52091">
    <property type="entry name" value="SpoIIaa-like"/>
    <property type="match status" value="1"/>
</dbReference>
<dbReference type="InterPro" id="IPR021866">
    <property type="entry name" value="SpoIIAA-like"/>
</dbReference>
<evidence type="ECO:0000313" key="3">
    <source>
        <dbReference type="Proteomes" id="UP000439522"/>
    </source>
</evidence>
<dbReference type="EMBL" id="WTZA01000002">
    <property type="protein sequence ID" value="MXO75966.1"/>
    <property type="molecule type" value="Genomic_DNA"/>
</dbReference>
<evidence type="ECO:0000256" key="1">
    <source>
        <dbReference type="SAM" id="MobiDB-lite"/>
    </source>
</evidence>
<dbReference type="RefSeq" id="WP_160611807.1">
    <property type="nucleotide sequence ID" value="NZ_WTZA01000002.1"/>
</dbReference>
<proteinExistence type="predicted"/>
<dbReference type="Gene3D" id="3.40.50.10600">
    <property type="entry name" value="SpoIIaa-like domains"/>
    <property type="match status" value="1"/>
</dbReference>
<feature type="region of interest" description="Disordered" evidence="1">
    <location>
        <begin position="106"/>
        <end position="128"/>
    </location>
</feature>
<accession>A0A6I4TH20</accession>
<dbReference type="InterPro" id="IPR038396">
    <property type="entry name" value="SpoIIAA-like_sf"/>
</dbReference>
<dbReference type="Pfam" id="PF11964">
    <property type="entry name" value="SpoIIAA-like"/>
    <property type="match status" value="1"/>
</dbReference>